<comment type="subcellular location">
    <subcellularLocation>
        <location evidence="5">Cytoplasm</location>
    </subcellularLocation>
</comment>
<evidence type="ECO:0000256" key="1">
    <source>
        <dbReference type="ARBA" id="ARBA00005532"/>
    </source>
</evidence>
<dbReference type="AlphaFoldDB" id="A0A1J4T617"/>
<dbReference type="PANTHER" id="PTHR11741:SF0">
    <property type="entry name" value="ELONGATION FACTOR TS, MITOCHONDRIAL"/>
    <property type="match status" value="1"/>
</dbReference>
<dbReference type="CDD" id="cd14275">
    <property type="entry name" value="UBA_EF-Ts"/>
    <property type="match status" value="1"/>
</dbReference>
<evidence type="ECO:0000259" key="6">
    <source>
        <dbReference type="Pfam" id="PF00889"/>
    </source>
</evidence>
<keyword evidence="3 5" id="KW-0251">Elongation factor</keyword>
<dbReference type="Gene3D" id="1.10.286.20">
    <property type="match status" value="1"/>
</dbReference>
<evidence type="ECO:0000256" key="2">
    <source>
        <dbReference type="ARBA" id="ARBA00016956"/>
    </source>
</evidence>
<feature type="domain" description="Translation elongation factor EFTs/EF1B dimerisation" evidence="6">
    <location>
        <begin position="72"/>
        <end position="269"/>
    </location>
</feature>
<dbReference type="HAMAP" id="MF_00050">
    <property type="entry name" value="EF_Ts"/>
    <property type="match status" value="1"/>
</dbReference>
<dbReference type="Gene3D" id="3.30.479.20">
    <property type="entry name" value="Elongation factor Ts, dimerisation domain"/>
    <property type="match status" value="2"/>
</dbReference>
<proteinExistence type="inferred from homology"/>
<organism evidence="7 8">
    <name type="scientific">Candidatus Falkowbacteria bacterium CG1_02_37_44</name>
    <dbReference type="NCBI Taxonomy" id="1805146"/>
    <lineage>
        <taxon>Bacteria</taxon>
        <taxon>Candidatus Falkowiibacteriota</taxon>
    </lineage>
</organism>
<feature type="region of interest" description="Involved in Mg(2+) ion dislocation from EF-Tu" evidence="5">
    <location>
        <begin position="81"/>
        <end position="84"/>
    </location>
</feature>
<dbReference type="InterPro" id="IPR014039">
    <property type="entry name" value="Transl_elong_EFTs/EF1B_dimer"/>
</dbReference>
<name>A0A1J4T617_9BACT</name>
<dbReference type="FunFam" id="1.10.8.10:FF:000001">
    <property type="entry name" value="Elongation factor Ts"/>
    <property type="match status" value="1"/>
</dbReference>
<evidence type="ECO:0000256" key="3">
    <source>
        <dbReference type="ARBA" id="ARBA00022768"/>
    </source>
</evidence>
<dbReference type="Gene3D" id="1.10.8.10">
    <property type="entry name" value="DNA helicase RuvA subunit, C-terminal domain"/>
    <property type="match status" value="1"/>
</dbReference>
<dbReference type="InterPro" id="IPR036402">
    <property type="entry name" value="EF-Ts_dimer_sf"/>
</dbReference>
<dbReference type="STRING" id="1805146.AUJ27_03495"/>
<protein>
    <recommendedName>
        <fullName evidence="2 5">Elongation factor Ts</fullName>
        <shortName evidence="5">EF-Ts</shortName>
    </recommendedName>
</protein>
<dbReference type="InterPro" id="IPR009060">
    <property type="entry name" value="UBA-like_sf"/>
</dbReference>
<evidence type="ECO:0000313" key="7">
    <source>
        <dbReference type="EMBL" id="OIO06809.1"/>
    </source>
</evidence>
<dbReference type="Proteomes" id="UP000183192">
    <property type="component" value="Unassembled WGS sequence"/>
</dbReference>
<comment type="similarity">
    <text evidence="1 5">Belongs to the EF-Ts family.</text>
</comment>
<dbReference type="FunFam" id="1.10.286.20:FF:000001">
    <property type="entry name" value="Elongation factor Ts"/>
    <property type="match status" value="1"/>
</dbReference>
<accession>A0A1J4T617</accession>
<dbReference type="GO" id="GO:0005737">
    <property type="term" value="C:cytoplasm"/>
    <property type="evidence" value="ECO:0007669"/>
    <property type="project" value="UniProtKB-SubCell"/>
</dbReference>
<dbReference type="EMBL" id="MNUU01000068">
    <property type="protein sequence ID" value="OIO06809.1"/>
    <property type="molecule type" value="Genomic_DNA"/>
</dbReference>
<keyword evidence="4 5" id="KW-0648">Protein biosynthesis</keyword>
<comment type="caution">
    <text evidence="7">The sequence shown here is derived from an EMBL/GenBank/DDBJ whole genome shotgun (WGS) entry which is preliminary data.</text>
</comment>
<evidence type="ECO:0000313" key="8">
    <source>
        <dbReference type="Proteomes" id="UP000183192"/>
    </source>
</evidence>
<dbReference type="SUPFAM" id="SSF46934">
    <property type="entry name" value="UBA-like"/>
    <property type="match status" value="1"/>
</dbReference>
<sequence length="270" mass="29655">MEIIMDNIKRLRDLSGAGMADCRNALIKADNDIDKAISILRKEGIDKAAKRDDREAGEGIILVNVNNEAKEGYIVEINAETDFVVRSEKFQEFSKKILNIAEARKTDSLEVLLSAPMEDGNSVADNLKNLSAVIGEKLGIKRYAVLASAGTIGAYAHGGGKIGVLAALDKNGENELAHNIAMHIAAANPKYIIPDDVPAEEIAKEEDIYRQQLKKEGKPDNIIKKILVGGINKYYGEVCLVKQEYVKDDKKKVEDVLGGVKVEKFIRYSL</sequence>
<gene>
    <name evidence="5" type="primary">tsf</name>
    <name evidence="7" type="ORF">AUJ27_03495</name>
</gene>
<dbReference type="SUPFAM" id="SSF54713">
    <property type="entry name" value="Elongation factor Ts (EF-Ts), dimerisation domain"/>
    <property type="match status" value="1"/>
</dbReference>
<dbReference type="GO" id="GO:0003746">
    <property type="term" value="F:translation elongation factor activity"/>
    <property type="evidence" value="ECO:0007669"/>
    <property type="project" value="UniProtKB-UniRule"/>
</dbReference>
<keyword evidence="5" id="KW-0963">Cytoplasm</keyword>
<dbReference type="Pfam" id="PF00889">
    <property type="entry name" value="EF_TS"/>
    <property type="match status" value="1"/>
</dbReference>
<dbReference type="InterPro" id="IPR001816">
    <property type="entry name" value="Transl_elong_EFTs/EF1B"/>
</dbReference>
<comment type="function">
    <text evidence="5">Associates with the EF-Tu.GDP complex and induces the exchange of GDP to GTP. It remains bound to the aminoacyl-tRNA.EF-Tu.GTP complex up to the GTP hydrolysis stage on the ribosome.</text>
</comment>
<evidence type="ECO:0000256" key="5">
    <source>
        <dbReference type="HAMAP-Rule" id="MF_00050"/>
    </source>
</evidence>
<reference evidence="7 8" key="1">
    <citation type="journal article" date="2016" name="Environ. Microbiol.">
        <title>Genomic resolution of a cold subsurface aquifer community provides metabolic insights for novel microbes adapted to high CO concentrations.</title>
        <authorList>
            <person name="Probst A.J."/>
            <person name="Castelle C.J."/>
            <person name="Singh A."/>
            <person name="Brown C.T."/>
            <person name="Anantharaman K."/>
            <person name="Sharon I."/>
            <person name="Hug L.A."/>
            <person name="Burstein D."/>
            <person name="Emerson J.B."/>
            <person name="Thomas B.C."/>
            <person name="Banfield J.F."/>
        </authorList>
    </citation>
    <scope>NUCLEOTIDE SEQUENCE [LARGE SCALE GENOMIC DNA]</scope>
    <source>
        <strain evidence="7">CG1_02_37_44</strain>
    </source>
</reference>
<dbReference type="PANTHER" id="PTHR11741">
    <property type="entry name" value="ELONGATION FACTOR TS"/>
    <property type="match status" value="1"/>
</dbReference>
<evidence type="ECO:0000256" key="4">
    <source>
        <dbReference type="ARBA" id="ARBA00022917"/>
    </source>
</evidence>
<dbReference type="NCBIfam" id="TIGR00116">
    <property type="entry name" value="tsf"/>
    <property type="match status" value="1"/>
</dbReference>